<sequence>MAVEWAWEEGMEEEADGVDDRAEDTDAAPDMAVIEADLVVEEGDEGVGVGRRMTVQVKNLRSD</sequence>
<evidence type="ECO:0000313" key="2">
    <source>
        <dbReference type="EMBL" id="KAJ5716697.1"/>
    </source>
</evidence>
<comment type="caution">
    <text evidence="2">The sequence shown here is derived from an EMBL/GenBank/DDBJ whole genome shotgun (WGS) entry which is preliminary data.</text>
</comment>
<reference evidence="2" key="1">
    <citation type="journal article" date="2023" name="IMA Fungus">
        <title>Comparative genomic study of the Penicillium genus elucidates a diverse pangenome and 15 lateral gene transfer events.</title>
        <authorList>
            <person name="Petersen C."/>
            <person name="Sorensen T."/>
            <person name="Nielsen M.R."/>
            <person name="Sondergaard T.E."/>
            <person name="Sorensen J.L."/>
            <person name="Fitzpatrick D.A."/>
            <person name="Frisvad J.C."/>
            <person name="Nielsen K.L."/>
        </authorList>
    </citation>
    <scope>NUCLEOTIDE SEQUENCE</scope>
    <source>
        <strain evidence="2">IBT 17514</strain>
    </source>
</reference>
<gene>
    <name evidence="2" type="ORF">N7493_008608</name>
</gene>
<protein>
    <submittedName>
        <fullName evidence="2">Uncharacterized protein</fullName>
    </submittedName>
</protein>
<evidence type="ECO:0000313" key="3">
    <source>
        <dbReference type="Proteomes" id="UP001215712"/>
    </source>
</evidence>
<feature type="region of interest" description="Disordered" evidence="1">
    <location>
        <begin position="1"/>
        <end position="23"/>
    </location>
</feature>
<evidence type="ECO:0000256" key="1">
    <source>
        <dbReference type="SAM" id="MobiDB-lite"/>
    </source>
</evidence>
<accession>A0AAD6MU12</accession>
<keyword evidence="3" id="KW-1185">Reference proteome</keyword>
<dbReference type="Proteomes" id="UP001215712">
    <property type="component" value="Unassembled WGS sequence"/>
</dbReference>
<dbReference type="EMBL" id="JAQJAN010000012">
    <property type="protein sequence ID" value="KAJ5716697.1"/>
    <property type="molecule type" value="Genomic_DNA"/>
</dbReference>
<organism evidence="2 3">
    <name type="scientific">Penicillium malachiteum</name>
    <dbReference type="NCBI Taxonomy" id="1324776"/>
    <lineage>
        <taxon>Eukaryota</taxon>
        <taxon>Fungi</taxon>
        <taxon>Dikarya</taxon>
        <taxon>Ascomycota</taxon>
        <taxon>Pezizomycotina</taxon>
        <taxon>Eurotiomycetes</taxon>
        <taxon>Eurotiomycetidae</taxon>
        <taxon>Eurotiales</taxon>
        <taxon>Aspergillaceae</taxon>
        <taxon>Penicillium</taxon>
    </lineage>
</organism>
<reference evidence="2" key="2">
    <citation type="submission" date="2023-01" db="EMBL/GenBank/DDBJ databases">
        <authorList>
            <person name="Petersen C."/>
        </authorList>
    </citation>
    <scope>NUCLEOTIDE SEQUENCE</scope>
    <source>
        <strain evidence="2">IBT 17514</strain>
    </source>
</reference>
<proteinExistence type="predicted"/>
<dbReference type="AlphaFoldDB" id="A0AAD6MU12"/>
<name>A0AAD6MU12_9EURO</name>